<keyword evidence="2" id="KW-1133">Transmembrane helix</keyword>
<evidence type="ECO:0000256" key="2">
    <source>
        <dbReference type="SAM" id="Phobius"/>
    </source>
</evidence>
<gene>
    <name evidence="4" type="ORF">EPH_0026660</name>
</gene>
<name>U6H4N1_9EIME</name>
<dbReference type="Proteomes" id="UP000018201">
    <property type="component" value="Unassembled WGS sequence"/>
</dbReference>
<reference evidence="4" key="2">
    <citation type="submission" date="2013-10" db="EMBL/GenBank/DDBJ databases">
        <authorList>
            <person name="Aslett M."/>
        </authorList>
    </citation>
    <scope>NUCLEOTIDE SEQUENCE [LARGE SCALE GENOMIC DNA]</scope>
    <source>
        <strain evidence="4">Houghton</strain>
    </source>
</reference>
<feature type="signal peptide" evidence="3">
    <location>
        <begin position="1"/>
        <end position="25"/>
    </location>
</feature>
<dbReference type="OrthoDB" id="345627at2759"/>
<feature type="compositionally biased region" description="Polar residues" evidence="1">
    <location>
        <begin position="985"/>
        <end position="998"/>
    </location>
</feature>
<dbReference type="VEuPathDB" id="ToxoDB:EPH_0026660"/>
<keyword evidence="2" id="KW-0812">Transmembrane</keyword>
<accession>U6H4N1</accession>
<evidence type="ECO:0000313" key="5">
    <source>
        <dbReference type="Proteomes" id="UP000018201"/>
    </source>
</evidence>
<evidence type="ECO:0000256" key="3">
    <source>
        <dbReference type="SAM" id="SignalP"/>
    </source>
</evidence>
<feature type="transmembrane region" description="Helical" evidence="2">
    <location>
        <begin position="287"/>
        <end position="310"/>
    </location>
</feature>
<sequence>MGPGSATCAIVFVLALSLCRGLAYSRQHRLIATGTGLRIQGLLRQDSPLLEVLRQESPVLEASSVQWRVSDSSGDLRYFQESENSGTIGDTFPILQGALRDEKEAKSSASLLQISLSPLDDSALALYHKVFRESIQGSAKPTTPKNDAQEEAEVKEVVQVIRQFSGAPAERIRNDRNVMAAIQHSTPSLASSPRSLFCRSGFAGLFESLASESIFTIAHSILHTGASLGFSFKPMLTSGLKLVQGCLKMAMSIQSIAGPAFLLPGGVVGTILQYFIRAFNLVFFPPLLAVTGGLAGAMGVACLLGVPTLLSEVYNFVSAKVIKGVTALYKHTQLFRLRSDPHGVKLLKSSFSGKFVSMLTQLWQLDSVGLETLENSVPHLTTFSSEVFSQGFLNGIVHFSKEYTTLMEEEYLTGYEETTTKCYCEGTFRRLEAFSTRSMEVLNFISWIAFRDYIAELLLMVYNTARLSLEAQIKQSENPSIETLRAAFAEVGLQDSLVANIVVKPRLQRDVHNFTSGVAGITTFFMLRKLHQWKPSSVDARTASAIASGTVLKTKTKQEDEELSLVAQRLEAFAEVEMPPELATAVPEFKIVEDKSVTRTEAILLGKYAAKRDILMMSLLRRSLQKLIGAFDSIFGRLEKMVRATIGRDRIQTCKLTDRNLCFNTDEATKAKFAALQFVLAAHLGVAIGTDEKLTESAQDLKDDFMSFIKDAAWFRYRPRTLRVFRRRARWGLDILIDHLFPKSKKGEKNKGPISEEHLTTIELAEPPITPEMREKLCTPEHEFVEFSAWYMQKDVGGYLLVPGFAEINGFMVDSKVVLRAKHNDESAAYLIEAALWSKGIPRIDALMAADLLVATKRMLYSNKSWEEFFNNWTPTDLDYVQYHFSSGMRLEREKYIQEERKALYSLDFSADGFLELLVRSLESTVITAGSLSAGLSDLALIFPVTVGLEALRMAEKNATGLTSMLGRFQVLLWDEYAAKKQPRKTASTPYHSQTSVESAEPIQPARKGSHTPSISDAFAHEEGTSDPLFADWCEELYSRAVNSLDEPGSAKLDALDAGIIQCSLLRFLGKRQKGEPAAKEKDATFRYLHHVTEILRKAKKTDRFFNILRGPEFLRTLQLAAVEAFADQALFPSKVLISPTTLAAFTRIRTLMKFEVLPLLNRPEGAEVITQMKMMPTPSPAMNRLIERLKAQLEAAKTTLGSTYRRHVRQCAGYLSLLSIASSVPACIGSNLPHLFSRFVSLVDRPTEANKGEYVITRRSLAYLTLALICRICSLAGRKLQSPRLGRASLFLFCNVVIPTLVHPQHQRRREAGMKQMQELRELLITSELPLYFQINKEATSLELDFQDLESLIIAAQNVQLHSEGSQQAELTASFLLHAPLMKALEIMGLVTETVGDDFVASPLQCTPEDKSSGIWYTIPINGSSRLRMITSMLIQLADAEDVLERLEESNMAGVIKEKRTAEGASTVTTATTEEPTTSSDDEGKFVDVEEPSNTRSIQISEQTDTGSSGSAFSENEGTSTLELTVDSEELAEPSQTNVDARPSSNSSTPAKSEEKGLELKYSGDRALAMAIKADQEGLRNARATVQHLKEQVSLFEAHSSAFVSSLHTLVSIAQLPSRLYGSVSRRFIDNLATTVFGKPWAKVRRVVLPMVRLKRKDLHRRMTLRRPVAKRRGEYATWEATNENASFSTVFLPSSVKDALNDDALNDVRKKWRSLLQTDFLAVRSAACKQDADLWLKDELEGNEQTYPEVSGRGQIVDAVITPEQFKRNHEGRQQLCVHPIWLELRSRISVEQDLLEAERLFSYFVRMGIKNAKLIQQSADQGDLHESDRLNSL</sequence>
<feature type="region of interest" description="Disordered" evidence="1">
    <location>
        <begin position="984"/>
        <end position="1018"/>
    </location>
</feature>
<evidence type="ECO:0000313" key="4">
    <source>
        <dbReference type="EMBL" id="CDI87506.1"/>
    </source>
</evidence>
<keyword evidence="2" id="KW-0472">Membrane</keyword>
<reference evidence="4" key="1">
    <citation type="submission" date="2013-10" db="EMBL/GenBank/DDBJ databases">
        <title>Genomic analysis of the causative agents of coccidiosis in chickens.</title>
        <authorList>
            <person name="Reid A.J."/>
            <person name="Blake D."/>
            <person name="Billington K."/>
            <person name="Browne H."/>
            <person name="Dunn M."/>
            <person name="Hung S."/>
            <person name="Kawahara F."/>
            <person name="Miranda-Saavedra D."/>
            <person name="Mourier T."/>
            <person name="Nagra H."/>
            <person name="Otto T.D."/>
            <person name="Rawlings N."/>
            <person name="Sanchez A."/>
            <person name="Sanders M."/>
            <person name="Subramaniam C."/>
            <person name="Tay Y."/>
            <person name="Dear P."/>
            <person name="Doerig C."/>
            <person name="Gruber A."/>
            <person name="Parkinson J."/>
            <person name="Shirley M."/>
            <person name="Wan K.L."/>
            <person name="Berriman M."/>
            <person name="Tomley F."/>
            <person name="Pain A."/>
        </authorList>
    </citation>
    <scope>NUCLEOTIDE SEQUENCE [LARGE SCALE GENOMIC DNA]</scope>
    <source>
        <strain evidence="4">Houghton</strain>
    </source>
</reference>
<proteinExistence type="predicted"/>
<feature type="transmembrane region" description="Helical" evidence="2">
    <location>
        <begin position="256"/>
        <end position="275"/>
    </location>
</feature>
<feature type="compositionally biased region" description="Polar residues" evidence="1">
    <location>
        <begin position="1493"/>
        <end position="1524"/>
    </location>
</feature>
<feature type="chain" id="PRO_5004671631" evidence="3">
    <location>
        <begin position="26"/>
        <end position="1836"/>
    </location>
</feature>
<protein>
    <submittedName>
        <fullName evidence="4">Uncharacterized protein</fullName>
    </submittedName>
</protein>
<feature type="compositionally biased region" description="Polar residues" evidence="1">
    <location>
        <begin position="1535"/>
        <end position="1552"/>
    </location>
</feature>
<evidence type="ECO:0000256" key="1">
    <source>
        <dbReference type="SAM" id="MobiDB-lite"/>
    </source>
</evidence>
<keyword evidence="3" id="KW-0732">Signal</keyword>
<keyword evidence="5" id="KW-1185">Reference proteome</keyword>
<feature type="compositionally biased region" description="Low complexity" evidence="1">
    <location>
        <begin position="1464"/>
        <end position="1480"/>
    </location>
</feature>
<dbReference type="EMBL" id="HG697647">
    <property type="protein sequence ID" value="CDI87506.1"/>
    <property type="molecule type" value="Genomic_DNA"/>
</dbReference>
<feature type="region of interest" description="Disordered" evidence="1">
    <location>
        <begin position="1464"/>
        <end position="1559"/>
    </location>
</feature>
<organism evidence="4 5">
    <name type="scientific">Eimeria praecox</name>
    <dbReference type="NCBI Taxonomy" id="51316"/>
    <lineage>
        <taxon>Eukaryota</taxon>
        <taxon>Sar</taxon>
        <taxon>Alveolata</taxon>
        <taxon>Apicomplexa</taxon>
        <taxon>Conoidasida</taxon>
        <taxon>Coccidia</taxon>
        <taxon>Eucoccidiorida</taxon>
        <taxon>Eimeriorina</taxon>
        <taxon>Eimeriidae</taxon>
        <taxon>Eimeria</taxon>
    </lineage>
</organism>